<organism evidence="2 3">
    <name type="scientific">Cephalotrichum gorgonifer</name>
    <dbReference type="NCBI Taxonomy" id="2041049"/>
    <lineage>
        <taxon>Eukaryota</taxon>
        <taxon>Fungi</taxon>
        <taxon>Dikarya</taxon>
        <taxon>Ascomycota</taxon>
        <taxon>Pezizomycotina</taxon>
        <taxon>Sordariomycetes</taxon>
        <taxon>Hypocreomycetidae</taxon>
        <taxon>Microascales</taxon>
        <taxon>Microascaceae</taxon>
        <taxon>Cephalotrichum</taxon>
    </lineage>
</organism>
<comment type="caution">
    <text evidence="2">The sequence shown here is derived from an EMBL/GenBank/DDBJ whole genome shotgun (WGS) entry which is preliminary data.</text>
</comment>
<keyword evidence="3" id="KW-1185">Reference proteome</keyword>
<name>A0AAE8N683_9PEZI</name>
<evidence type="ECO:0000313" key="3">
    <source>
        <dbReference type="Proteomes" id="UP001187682"/>
    </source>
</evidence>
<evidence type="ECO:0000256" key="1">
    <source>
        <dbReference type="SAM" id="SignalP"/>
    </source>
</evidence>
<evidence type="ECO:0000313" key="2">
    <source>
        <dbReference type="EMBL" id="SPO07026.1"/>
    </source>
</evidence>
<keyword evidence="1" id="KW-0732">Signal</keyword>
<reference evidence="2" key="1">
    <citation type="submission" date="2018-03" db="EMBL/GenBank/DDBJ databases">
        <authorList>
            <person name="Guldener U."/>
        </authorList>
    </citation>
    <scope>NUCLEOTIDE SEQUENCE</scope>
</reference>
<feature type="signal peptide" evidence="1">
    <location>
        <begin position="1"/>
        <end position="17"/>
    </location>
</feature>
<accession>A0AAE8N683</accession>
<dbReference type="Proteomes" id="UP001187682">
    <property type="component" value="Unassembled WGS sequence"/>
</dbReference>
<sequence>MKTTFALIPLIASLVSAGQILFCNTEGCDGSCSFQSPAGNGQCIQLGGIRSAKTTQVDAGCSFTVYTDSNCSNGATTVGLEQCIAFGPGLLSYSYDC</sequence>
<feature type="chain" id="PRO_5041974456" evidence="1">
    <location>
        <begin position="18"/>
        <end position="97"/>
    </location>
</feature>
<protein>
    <submittedName>
        <fullName evidence="2">Uncharacterized protein</fullName>
    </submittedName>
</protein>
<gene>
    <name evidence="2" type="ORF">DNG_09720</name>
</gene>
<proteinExistence type="predicted"/>
<dbReference type="AlphaFoldDB" id="A0AAE8N683"/>
<dbReference type="EMBL" id="ONZQ02000018">
    <property type="protein sequence ID" value="SPO07026.1"/>
    <property type="molecule type" value="Genomic_DNA"/>
</dbReference>